<proteinExistence type="inferred from homology"/>
<dbReference type="Proteomes" id="UP000190188">
    <property type="component" value="Unassembled WGS sequence"/>
</dbReference>
<sequence>MKKKVLCIMTTIIMLASLLAGCSGSSGSNQGQSSTSSDKGTNSTDQSPVTIKFLNWEKPAVYQPAIDAFEKKFPNIKVKYIPIVENDSNETLKKIDIMYASDEDFDVFSLNSTPNFSQRASNDMLEPLDDYLKAEGVQYEDVYKAEQMKYENKRYSLPGKFGPWFILMNKDQLDEAGLSVPTSWTWDEFRDYSKKLTKGEGPNKRYGTFFHTWKDYFLLRLYSSPENQGIMTDDGTKLNNDNPLMKESLELRYNMEYADHSATPYQDVVSQKIPYRDAYFQGKASMIPTGPWMISEAGGTDKIPATFHSAFAPWPKNNASDENYSFGLADSLVISSRSKHKQESYEFLRFLSTEGMSLTKQLSAWKNADLNQEVDAIISSTMSPEMIDKSSLMNTLSVSKLPNPPTAVSYSADLEKAYIAEAEKYILGNSDIDTTMKNIKENLQKIIDANQ</sequence>
<comment type="subcellular location">
    <subcellularLocation>
        <location evidence="1">Cell envelope</location>
    </subcellularLocation>
</comment>
<dbReference type="RefSeq" id="WP_158081591.1">
    <property type="nucleotide sequence ID" value="NZ_MSZX01000001.1"/>
</dbReference>
<evidence type="ECO:0000256" key="1">
    <source>
        <dbReference type="ARBA" id="ARBA00004196"/>
    </source>
</evidence>
<evidence type="ECO:0000313" key="8">
    <source>
        <dbReference type="Proteomes" id="UP000190188"/>
    </source>
</evidence>
<dbReference type="OrthoDB" id="2643984at2"/>
<dbReference type="Pfam" id="PF01547">
    <property type="entry name" value="SBP_bac_1"/>
    <property type="match status" value="1"/>
</dbReference>
<dbReference type="STRING" id="1324314.BVG16_01090"/>
<organism evidence="7 8">
    <name type="scientific">Paenibacillus selenitireducens</name>
    <dbReference type="NCBI Taxonomy" id="1324314"/>
    <lineage>
        <taxon>Bacteria</taxon>
        <taxon>Bacillati</taxon>
        <taxon>Bacillota</taxon>
        <taxon>Bacilli</taxon>
        <taxon>Bacillales</taxon>
        <taxon>Paenibacillaceae</taxon>
        <taxon>Paenibacillus</taxon>
    </lineage>
</organism>
<protein>
    <recommendedName>
        <fullName evidence="9">ABC transporter substrate-binding protein</fullName>
    </recommendedName>
</protein>
<accession>A0A1T2XMR6</accession>
<evidence type="ECO:0000256" key="2">
    <source>
        <dbReference type="ARBA" id="ARBA00008520"/>
    </source>
</evidence>
<feature type="compositionally biased region" description="Low complexity" evidence="5">
    <location>
        <begin position="27"/>
        <end position="37"/>
    </location>
</feature>
<dbReference type="PANTHER" id="PTHR43649">
    <property type="entry name" value="ARABINOSE-BINDING PROTEIN-RELATED"/>
    <property type="match status" value="1"/>
</dbReference>
<evidence type="ECO:0000256" key="5">
    <source>
        <dbReference type="SAM" id="MobiDB-lite"/>
    </source>
</evidence>
<evidence type="ECO:0000256" key="3">
    <source>
        <dbReference type="ARBA" id="ARBA00022448"/>
    </source>
</evidence>
<keyword evidence="4 6" id="KW-0732">Signal</keyword>
<comment type="caution">
    <text evidence="7">The sequence shown here is derived from an EMBL/GenBank/DDBJ whole genome shotgun (WGS) entry which is preliminary data.</text>
</comment>
<dbReference type="GO" id="GO:0030313">
    <property type="term" value="C:cell envelope"/>
    <property type="evidence" value="ECO:0007669"/>
    <property type="project" value="UniProtKB-SubCell"/>
</dbReference>
<keyword evidence="3" id="KW-0813">Transport</keyword>
<feature type="chain" id="PRO_5038590011" description="ABC transporter substrate-binding protein" evidence="6">
    <location>
        <begin position="21"/>
        <end position="451"/>
    </location>
</feature>
<keyword evidence="8" id="KW-1185">Reference proteome</keyword>
<evidence type="ECO:0008006" key="9">
    <source>
        <dbReference type="Google" id="ProtNLM"/>
    </source>
</evidence>
<feature type="region of interest" description="Disordered" evidence="5">
    <location>
        <begin position="27"/>
        <end position="46"/>
    </location>
</feature>
<dbReference type="InterPro" id="IPR050490">
    <property type="entry name" value="Bact_solute-bd_prot1"/>
</dbReference>
<dbReference type="PANTHER" id="PTHR43649:SF31">
    <property type="entry name" value="SN-GLYCEROL-3-PHOSPHATE-BINDING PERIPLASMIC PROTEIN UGPB"/>
    <property type="match status" value="1"/>
</dbReference>
<dbReference type="InterPro" id="IPR006059">
    <property type="entry name" value="SBP"/>
</dbReference>
<feature type="signal peptide" evidence="6">
    <location>
        <begin position="1"/>
        <end position="20"/>
    </location>
</feature>
<name>A0A1T2XMR6_9BACL</name>
<evidence type="ECO:0000313" key="7">
    <source>
        <dbReference type="EMBL" id="OPA80973.1"/>
    </source>
</evidence>
<dbReference type="Gene3D" id="3.40.190.10">
    <property type="entry name" value="Periplasmic binding protein-like II"/>
    <property type="match status" value="1"/>
</dbReference>
<dbReference type="SUPFAM" id="SSF53850">
    <property type="entry name" value="Periplasmic binding protein-like II"/>
    <property type="match status" value="1"/>
</dbReference>
<dbReference type="AlphaFoldDB" id="A0A1T2XMR6"/>
<evidence type="ECO:0000256" key="4">
    <source>
        <dbReference type="ARBA" id="ARBA00022729"/>
    </source>
</evidence>
<reference evidence="7 8" key="1">
    <citation type="submission" date="2017-01" db="EMBL/GenBank/DDBJ databases">
        <title>Genome analysis of Paenibacillus selenitrireducens ES3-24.</title>
        <authorList>
            <person name="Xu D."/>
            <person name="Yao R."/>
            <person name="Zheng S."/>
        </authorList>
    </citation>
    <scope>NUCLEOTIDE SEQUENCE [LARGE SCALE GENOMIC DNA]</scope>
    <source>
        <strain evidence="7 8">ES3-24</strain>
    </source>
</reference>
<comment type="similarity">
    <text evidence="2">Belongs to the bacterial solute-binding protein 1 family.</text>
</comment>
<evidence type="ECO:0000256" key="6">
    <source>
        <dbReference type="SAM" id="SignalP"/>
    </source>
</evidence>
<dbReference type="EMBL" id="MSZX01000001">
    <property type="protein sequence ID" value="OPA80973.1"/>
    <property type="molecule type" value="Genomic_DNA"/>
</dbReference>
<gene>
    <name evidence="7" type="ORF">BVG16_01090</name>
</gene>
<dbReference type="PROSITE" id="PS51257">
    <property type="entry name" value="PROKAR_LIPOPROTEIN"/>
    <property type="match status" value="1"/>
</dbReference>
<dbReference type="CDD" id="cd13585">
    <property type="entry name" value="PBP2_TMBP_like"/>
    <property type="match status" value="1"/>
</dbReference>